<sequence length="254" mass="29125">MAAIDPRHLDEEKNSSESTAHDFSSAASQVKEKENQEIGHKTEECEENSDAHENDEEEEQQEAKNVKRNTGIEPCTSQWCRKFKYAIKTQHVKPLPLHPATSSPPQPPSQSHHAFLYLKTSGYTDPDGNTDLEWKKDESQDEGNIKLLNETYILIPQSGMYEINFAVHMYIPKGSPESNVTLMLKRKDDGRSSVFMERSLSSLNIVEHGVIQSLFKYKFNTNDTIFLQMNMVKFISPNMFSSYFIINNLHKNNH</sequence>
<proteinExistence type="predicted"/>
<dbReference type="InterPro" id="IPR008983">
    <property type="entry name" value="Tumour_necrosis_fac-like_dom"/>
</dbReference>
<protein>
    <submittedName>
        <fullName evidence="3">Uncharacterized protein LOC115224005 isoform X2</fullName>
    </submittedName>
</protein>
<feature type="compositionally biased region" description="Acidic residues" evidence="1">
    <location>
        <begin position="44"/>
        <end position="60"/>
    </location>
</feature>
<feature type="compositionally biased region" description="Polar residues" evidence="1">
    <location>
        <begin position="16"/>
        <end position="28"/>
    </location>
</feature>
<name>A0A7E6FLU1_9MOLL</name>
<dbReference type="Proteomes" id="UP000515154">
    <property type="component" value="Linkage group LG24"/>
</dbReference>
<evidence type="ECO:0000313" key="2">
    <source>
        <dbReference type="Proteomes" id="UP000515154"/>
    </source>
</evidence>
<dbReference type="AlphaFoldDB" id="A0A7E6FLU1"/>
<gene>
    <name evidence="3" type="primary">LOC115224005</name>
</gene>
<organism evidence="2 3">
    <name type="scientific">Octopus sinensis</name>
    <name type="common">East Asian common octopus</name>
    <dbReference type="NCBI Taxonomy" id="2607531"/>
    <lineage>
        <taxon>Eukaryota</taxon>
        <taxon>Metazoa</taxon>
        <taxon>Spiralia</taxon>
        <taxon>Lophotrochozoa</taxon>
        <taxon>Mollusca</taxon>
        <taxon>Cephalopoda</taxon>
        <taxon>Coleoidea</taxon>
        <taxon>Octopodiformes</taxon>
        <taxon>Octopoda</taxon>
        <taxon>Incirrata</taxon>
        <taxon>Octopodidae</taxon>
        <taxon>Octopus</taxon>
    </lineage>
</organism>
<evidence type="ECO:0000313" key="3">
    <source>
        <dbReference type="RefSeq" id="XP_036368696.1"/>
    </source>
</evidence>
<dbReference type="Gene3D" id="2.60.120.40">
    <property type="match status" value="1"/>
</dbReference>
<accession>A0A7E6FLU1</accession>
<feature type="region of interest" description="Disordered" evidence="1">
    <location>
        <begin position="1"/>
        <end position="69"/>
    </location>
</feature>
<keyword evidence="2" id="KW-1185">Reference proteome</keyword>
<dbReference type="RefSeq" id="XP_036368696.1">
    <property type="nucleotide sequence ID" value="XM_036512803.1"/>
</dbReference>
<reference evidence="3" key="1">
    <citation type="submission" date="2025-08" db="UniProtKB">
        <authorList>
            <consortium name="RefSeq"/>
        </authorList>
    </citation>
    <scope>IDENTIFICATION</scope>
</reference>
<evidence type="ECO:0000256" key="1">
    <source>
        <dbReference type="SAM" id="MobiDB-lite"/>
    </source>
</evidence>
<feature type="compositionally biased region" description="Basic and acidic residues" evidence="1">
    <location>
        <begin position="30"/>
        <end position="43"/>
    </location>
</feature>
<feature type="compositionally biased region" description="Basic and acidic residues" evidence="1">
    <location>
        <begin position="1"/>
        <end position="15"/>
    </location>
</feature>